<gene>
    <name evidence="1" type="ORF">GCM10022231_27330</name>
</gene>
<evidence type="ECO:0000313" key="2">
    <source>
        <dbReference type="Proteomes" id="UP001418444"/>
    </source>
</evidence>
<dbReference type="RefSeq" id="WP_344784704.1">
    <property type="nucleotide sequence ID" value="NZ_BAAAZW010000008.1"/>
</dbReference>
<keyword evidence="2" id="KW-1185">Reference proteome</keyword>
<name>A0ABP7PGB2_9ACTN</name>
<comment type="caution">
    <text evidence="1">The sequence shown here is derived from an EMBL/GenBank/DDBJ whole genome shotgun (WGS) entry which is preliminary data.</text>
</comment>
<protein>
    <recommendedName>
        <fullName evidence="3">DoxX family membrane protein</fullName>
    </recommendedName>
</protein>
<dbReference type="Proteomes" id="UP001418444">
    <property type="component" value="Unassembled WGS sequence"/>
</dbReference>
<sequence>MSLLTVAARALTGLPFVKFGYAAATEPGPRIDMAGPLLGQVRAVVPIPVDDEAVVRANGAAQAVAGAMVAAGVFPRLAAGSLLASLIPTTLAGHAYWKYDDPAARSQQQTQFLKNTVMAGGLLAVAAANK</sequence>
<organism evidence="1 2">
    <name type="scientific">Gordonia caeni</name>
    <dbReference type="NCBI Taxonomy" id="1007097"/>
    <lineage>
        <taxon>Bacteria</taxon>
        <taxon>Bacillati</taxon>
        <taxon>Actinomycetota</taxon>
        <taxon>Actinomycetes</taxon>
        <taxon>Mycobacteriales</taxon>
        <taxon>Gordoniaceae</taxon>
        <taxon>Gordonia</taxon>
    </lineage>
</organism>
<evidence type="ECO:0008006" key="3">
    <source>
        <dbReference type="Google" id="ProtNLM"/>
    </source>
</evidence>
<dbReference type="EMBL" id="BAAAZW010000008">
    <property type="protein sequence ID" value="GAA3965201.1"/>
    <property type="molecule type" value="Genomic_DNA"/>
</dbReference>
<proteinExistence type="predicted"/>
<accession>A0ABP7PGB2</accession>
<evidence type="ECO:0000313" key="1">
    <source>
        <dbReference type="EMBL" id="GAA3965201.1"/>
    </source>
</evidence>
<reference evidence="2" key="1">
    <citation type="journal article" date="2019" name="Int. J. Syst. Evol. Microbiol.">
        <title>The Global Catalogue of Microorganisms (GCM) 10K type strain sequencing project: providing services to taxonomists for standard genome sequencing and annotation.</title>
        <authorList>
            <consortium name="The Broad Institute Genomics Platform"/>
            <consortium name="The Broad Institute Genome Sequencing Center for Infectious Disease"/>
            <person name="Wu L."/>
            <person name="Ma J."/>
        </authorList>
    </citation>
    <scope>NUCLEOTIDE SEQUENCE [LARGE SCALE GENOMIC DNA]</scope>
    <source>
        <strain evidence="2">JCM 16923</strain>
    </source>
</reference>